<proteinExistence type="predicted"/>
<protein>
    <recommendedName>
        <fullName evidence="2">IPT/TIG domain-containing protein</fullName>
    </recommendedName>
</protein>
<reference evidence="3" key="1">
    <citation type="submission" date="2014-11" db="EMBL/GenBank/DDBJ databases">
        <authorList>
            <person name="Otto D Thomas"/>
            <person name="Naeem Raeece"/>
        </authorList>
    </citation>
    <scope>NUCLEOTIDE SEQUENCE</scope>
</reference>
<evidence type="ECO:0000259" key="2">
    <source>
        <dbReference type="Pfam" id="PF01833"/>
    </source>
</evidence>
<name>A0A0G4HIQ1_9ALVE</name>
<evidence type="ECO:0000313" key="3">
    <source>
        <dbReference type="EMBL" id="CEM43887.1"/>
    </source>
</evidence>
<dbReference type="AlphaFoldDB" id="A0A0G4HIQ1"/>
<dbReference type="Pfam" id="PF01833">
    <property type="entry name" value="TIG"/>
    <property type="match status" value="1"/>
</dbReference>
<gene>
    <name evidence="3" type="ORF">Cvel_6970</name>
</gene>
<dbReference type="InterPro" id="IPR013783">
    <property type="entry name" value="Ig-like_fold"/>
</dbReference>
<dbReference type="SUPFAM" id="SSF81296">
    <property type="entry name" value="E set domains"/>
    <property type="match status" value="1"/>
</dbReference>
<sequence>MSSATDGDGSLPVTPSAPVTFSFFPQCLNNSDLALAPDLSEIKLLCHTDCTLSKLRELLRLRVFFSISDPSRRLNLSQIDFSFLHSSAGGETTLVPPEREKDLGVKDLPPAAANRSQSFPIVLHPLREHCLCETTLSSSSASASSSPASSTTGPSTEIPPQGILRTISATTTGAASSPGGDLSLSSRTSGIGDDFSGGISMTPNFPQNDNEEEEGQPLPNSVSLSLHPQFSHPSWCGTEGGKVVTVFSENFDFFERVCGHAPGGRARRETEAGREGDRRGGFRIPSEDATKIRVRFGRSVVPGVREGPRQIRCVAPPHGPGAVDLSVSFDSGGNWVAPSCCFTYIDRTEGVESLPVRCAQGVSQTMRWRAEEQLRWAARHHRRDRDDDGHGGAGCT</sequence>
<dbReference type="EMBL" id="CDMZ01002787">
    <property type="protein sequence ID" value="CEM43887.1"/>
    <property type="molecule type" value="Genomic_DNA"/>
</dbReference>
<feature type="compositionally biased region" description="Low complexity" evidence="1">
    <location>
        <begin position="168"/>
        <end position="180"/>
    </location>
</feature>
<dbReference type="InterPro" id="IPR014756">
    <property type="entry name" value="Ig_E-set"/>
</dbReference>
<feature type="domain" description="IPT/TIG" evidence="2">
    <location>
        <begin position="232"/>
        <end position="344"/>
    </location>
</feature>
<organism evidence="3">
    <name type="scientific">Chromera velia CCMP2878</name>
    <dbReference type="NCBI Taxonomy" id="1169474"/>
    <lineage>
        <taxon>Eukaryota</taxon>
        <taxon>Sar</taxon>
        <taxon>Alveolata</taxon>
        <taxon>Colpodellida</taxon>
        <taxon>Chromeraceae</taxon>
        <taxon>Chromera</taxon>
    </lineage>
</organism>
<feature type="compositionally biased region" description="Low complexity" evidence="1">
    <location>
        <begin position="138"/>
        <end position="156"/>
    </location>
</feature>
<feature type="compositionally biased region" description="Basic and acidic residues" evidence="1">
    <location>
        <begin position="266"/>
        <end position="281"/>
    </location>
</feature>
<feature type="region of interest" description="Disordered" evidence="1">
    <location>
        <begin position="262"/>
        <end position="281"/>
    </location>
</feature>
<evidence type="ECO:0000256" key="1">
    <source>
        <dbReference type="SAM" id="MobiDB-lite"/>
    </source>
</evidence>
<dbReference type="VEuPathDB" id="CryptoDB:Cvel_6970"/>
<accession>A0A0G4HIQ1</accession>
<dbReference type="Gene3D" id="2.60.40.10">
    <property type="entry name" value="Immunoglobulins"/>
    <property type="match status" value="1"/>
</dbReference>
<feature type="region of interest" description="Disordered" evidence="1">
    <location>
        <begin position="138"/>
        <end position="226"/>
    </location>
</feature>
<dbReference type="InterPro" id="IPR002909">
    <property type="entry name" value="IPT_dom"/>
</dbReference>
<feature type="compositionally biased region" description="Low complexity" evidence="1">
    <location>
        <begin position="189"/>
        <end position="200"/>
    </location>
</feature>